<dbReference type="Gene3D" id="3.90.220.20">
    <property type="entry name" value="DNA methylase specificity domains"/>
    <property type="match status" value="1"/>
</dbReference>
<dbReference type="Gene3D" id="3.40.50.150">
    <property type="entry name" value="Vaccinia Virus protein VP39"/>
    <property type="match status" value="1"/>
</dbReference>
<proteinExistence type="predicted"/>
<dbReference type="GO" id="GO:0003677">
    <property type="term" value="F:DNA binding"/>
    <property type="evidence" value="ECO:0007669"/>
    <property type="project" value="UniProtKB-KW"/>
</dbReference>
<evidence type="ECO:0000256" key="2">
    <source>
        <dbReference type="ARBA" id="ARBA00023125"/>
    </source>
</evidence>
<evidence type="ECO:0000313" key="3">
    <source>
        <dbReference type="EMBL" id="QHT84695.1"/>
    </source>
</evidence>
<dbReference type="InterPro" id="IPR044946">
    <property type="entry name" value="Restrct_endonuc_typeI_TRD_sf"/>
</dbReference>
<dbReference type="EMBL" id="MN740023">
    <property type="protein sequence ID" value="QHT84695.1"/>
    <property type="molecule type" value="Genomic_DNA"/>
</dbReference>
<reference evidence="3" key="1">
    <citation type="journal article" date="2020" name="Nature">
        <title>Giant virus diversity and host interactions through global metagenomics.</title>
        <authorList>
            <person name="Schulz F."/>
            <person name="Roux S."/>
            <person name="Paez-Espino D."/>
            <person name="Jungbluth S."/>
            <person name="Walsh D.A."/>
            <person name="Denef V.J."/>
            <person name="McMahon K.D."/>
            <person name="Konstantinidis K.T."/>
            <person name="Eloe-Fadrosh E.A."/>
            <person name="Kyrpides N.C."/>
            <person name="Woyke T."/>
        </authorList>
    </citation>
    <scope>NUCLEOTIDE SEQUENCE</scope>
    <source>
        <strain evidence="3">GVMAG-M-3300023184-177</strain>
    </source>
</reference>
<dbReference type="InterPro" id="IPR029063">
    <property type="entry name" value="SAM-dependent_MTases_sf"/>
</dbReference>
<organism evidence="3">
    <name type="scientific">viral metagenome</name>
    <dbReference type="NCBI Taxonomy" id="1070528"/>
    <lineage>
        <taxon>unclassified sequences</taxon>
        <taxon>metagenomes</taxon>
        <taxon>organismal metagenomes</taxon>
    </lineage>
</organism>
<protein>
    <recommendedName>
        <fullName evidence="4">DNA methylase adenine-specific domain-containing protein</fullName>
    </recommendedName>
</protein>
<name>A0A6C0HX47_9ZZZZ</name>
<keyword evidence="1" id="KW-0680">Restriction system</keyword>
<accession>A0A6C0HX47</accession>
<sequence>MPQNINLVKMIYNCISMKDTNQQIILYNILAYLILSKMVGNKFSLDIYEKMYNMKDNNSFISIMKNKYNLDVIILDINDVEKIIINNNDNNDSISIVDIIKILNLKTLIYNEYTNYLIDYIPSNENASVLLLSSLFGEFNKIINNKTTVYDINNINTTLSQMEYDYNTSINNNINASIISKVIFNNEDYIHHNIINKSYDIILCNFPSGLRNIIHADCCDKIKRLKIRGTKSEPLILQLIMMSLNNNGKAIILVPNTLLNNDSKQHVDTRNYLINNFNVSNIINCDNNSSILLFEKTGLTKQTTFSQIKDNKVIKLFDISYDKLVKRNYNLYYEKYININTNIISNEKKLLKDIVDIVDVICDNSMNINNHCNYLSIPKFFNDNKKVEIVFDNYPLETDNISLKVKDENIVNQKYFNYYFLYIISPQLITATIGKSRKLDLLTLLSIDINVPSLVVQNKIVEYFDTNYSAINLIKQQNDTIISLKSKYIETVCEKYPVIKLKELCDVNIKPTEECNYQDILCVQRNSKSAGNTLYYNNLINNIEKSNSINTNLYYLNNLKNITPSALYVLLKYNEANLNKLASITTTINLSRTNLENFEIKNIPIEVQENMVKMVNEYDNITKSLYKNMELLINTSIFHLV</sequence>
<dbReference type="GO" id="GO:0009307">
    <property type="term" value="P:DNA restriction-modification system"/>
    <property type="evidence" value="ECO:0007669"/>
    <property type="project" value="UniProtKB-KW"/>
</dbReference>
<keyword evidence="2" id="KW-0238">DNA-binding</keyword>
<dbReference type="AlphaFoldDB" id="A0A6C0HX47"/>
<dbReference type="SUPFAM" id="SSF53335">
    <property type="entry name" value="S-adenosyl-L-methionine-dependent methyltransferases"/>
    <property type="match status" value="1"/>
</dbReference>
<evidence type="ECO:0008006" key="4">
    <source>
        <dbReference type="Google" id="ProtNLM"/>
    </source>
</evidence>
<evidence type="ECO:0000256" key="1">
    <source>
        <dbReference type="ARBA" id="ARBA00022747"/>
    </source>
</evidence>
<dbReference type="SUPFAM" id="SSF116734">
    <property type="entry name" value="DNA methylase specificity domain"/>
    <property type="match status" value="2"/>
</dbReference>